<evidence type="ECO:0000313" key="3">
    <source>
        <dbReference type="Proteomes" id="UP000722791"/>
    </source>
</evidence>
<gene>
    <name evidence="2" type="ORF">Vretimale_8923</name>
</gene>
<feature type="compositionally biased region" description="Low complexity" evidence="1">
    <location>
        <begin position="1"/>
        <end position="10"/>
    </location>
</feature>
<sequence length="107" mass="10925">GDFRGGLPAAAPSPPPRPSLGEARLPCIGGLPSNTDAALCRSAPGEGRLGDSPDRGAPPVVEAAAREADATLAGALTLRRARTTLRKAARMRHAACTYRSGLSGRIK</sequence>
<protein>
    <submittedName>
        <fullName evidence="2">Uncharacterized protein</fullName>
    </submittedName>
</protein>
<feature type="non-terminal residue" evidence="2">
    <location>
        <position position="1"/>
    </location>
</feature>
<accession>A0A8J4LPG0</accession>
<reference evidence="2" key="1">
    <citation type="journal article" date="2021" name="Proc. Natl. Acad. Sci. U.S.A.">
        <title>Three genomes in the algal genus Volvox reveal the fate of a haploid sex-determining region after a transition to homothallism.</title>
        <authorList>
            <person name="Yamamoto K."/>
            <person name="Hamaji T."/>
            <person name="Kawai-Toyooka H."/>
            <person name="Matsuzaki R."/>
            <person name="Takahashi F."/>
            <person name="Nishimura Y."/>
            <person name="Kawachi M."/>
            <person name="Noguchi H."/>
            <person name="Minakuchi Y."/>
            <person name="Umen J.G."/>
            <person name="Toyoda A."/>
            <person name="Nozaki H."/>
        </authorList>
    </citation>
    <scope>NUCLEOTIDE SEQUENCE</scope>
    <source>
        <strain evidence="2">NIES-3785</strain>
    </source>
</reference>
<dbReference type="EMBL" id="BNCQ01000016">
    <property type="protein sequence ID" value="GIM04340.1"/>
    <property type="molecule type" value="Genomic_DNA"/>
</dbReference>
<organism evidence="2 3">
    <name type="scientific">Volvox reticuliferus</name>
    <dbReference type="NCBI Taxonomy" id="1737510"/>
    <lineage>
        <taxon>Eukaryota</taxon>
        <taxon>Viridiplantae</taxon>
        <taxon>Chlorophyta</taxon>
        <taxon>core chlorophytes</taxon>
        <taxon>Chlorophyceae</taxon>
        <taxon>CS clade</taxon>
        <taxon>Chlamydomonadales</taxon>
        <taxon>Volvocaceae</taxon>
        <taxon>Volvox</taxon>
    </lineage>
</organism>
<evidence type="ECO:0000256" key="1">
    <source>
        <dbReference type="SAM" id="MobiDB-lite"/>
    </source>
</evidence>
<feature type="region of interest" description="Disordered" evidence="1">
    <location>
        <begin position="1"/>
        <end position="27"/>
    </location>
</feature>
<comment type="caution">
    <text evidence="2">The sequence shown here is derived from an EMBL/GenBank/DDBJ whole genome shotgun (WGS) entry which is preliminary data.</text>
</comment>
<evidence type="ECO:0000313" key="2">
    <source>
        <dbReference type="EMBL" id="GIM04340.1"/>
    </source>
</evidence>
<dbReference type="AlphaFoldDB" id="A0A8J4LPG0"/>
<name>A0A8J4LPG0_9CHLO</name>
<proteinExistence type="predicted"/>
<dbReference type="Proteomes" id="UP000722791">
    <property type="component" value="Unassembled WGS sequence"/>
</dbReference>